<dbReference type="PANTHER" id="PTHR43390">
    <property type="entry name" value="SIGNAL PEPTIDASE I"/>
    <property type="match status" value="1"/>
</dbReference>
<dbReference type="PRINTS" id="PR00727">
    <property type="entry name" value="LEADERPTASE"/>
</dbReference>
<keyword evidence="2" id="KW-0472">Membrane</keyword>
<evidence type="ECO:0000259" key="3">
    <source>
        <dbReference type="Pfam" id="PF10502"/>
    </source>
</evidence>
<keyword evidence="2" id="KW-0812">Transmembrane</keyword>
<comment type="caution">
    <text evidence="4">The sequence shown here is derived from an EMBL/GenBank/DDBJ whole genome shotgun (WGS) entry which is preliminary data.</text>
</comment>
<dbReference type="Gene3D" id="2.10.109.10">
    <property type="entry name" value="Umud Fragment, subunit A"/>
    <property type="match status" value="1"/>
</dbReference>
<feature type="domain" description="Peptidase S26" evidence="3">
    <location>
        <begin position="248"/>
        <end position="292"/>
    </location>
</feature>
<protein>
    <submittedName>
        <fullName evidence="4">Signal peptidase I</fullName>
        <ecNumber evidence="4">3.4.21.89</ecNumber>
    </submittedName>
</protein>
<name>A0A5J4S3B0_9ZZZZ</name>
<dbReference type="EMBL" id="SNRY01000454">
    <property type="protein sequence ID" value="KAA6340526.1"/>
    <property type="molecule type" value="Genomic_DNA"/>
</dbReference>
<reference evidence="4" key="1">
    <citation type="submission" date="2019-03" db="EMBL/GenBank/DDBJ databases">
        <title>Single cell metagenomics reveals metabolic interactions within the superorganism composed of flagellate Streblomastix strix and complex community of Bacteroidetes bacteria on its surface.</title>
        <authorList>
            <person name="Treitli S.C."/>
            <person name="Kolisko M."/>
            <person name="Husnik F."/>
            <person name="Keeling P."/>
            <person name="Hampl V."/>
        </authorList>
    </citation>
    <scope>NUCLEOTIDE SEQUENCE</scope>
    <source>
        <strain evidence="4">STM</strain>
    </source>
</reference>
<keyword evidence="4" id="KW-0378">Hydrolase</keyword>
<keyword evidence="2" id="KW-1133">Transmembrane helix</keyword>
<evidence type="ECO:0000256" key="2">
    <source>
        <dbReference type="SAM" id="Phobius"/>
    </source>
</evidence>
<sequence>MKRGSKWLIAISGVAISVLLFHLFAFTSYYIPSAGMENTLIQSECIVVNKWSYGLRLPFMSLFSYIRLRERGVEKGDVTVFNNPANILQPVIDRREVFIGRCGGIPGDTLSVDSLFTVILSTDRQVNPDEKALYSYPKHKEQALSAHFHSLSIADNKLMGQDGDNYVRSLSRYEYYLLQQAIIKNDSLWIVPFTARNSGNARTLIIPKKGQTVKIEPWNAMLFGNTIVLHEKKQAEVVNNTLYIEGAPIREYTFSQDYYWMVSDNSVNLADSRLFGLVPQSHIIGKAFLIWFSKERGTSVFEGYRWNRFFKNVQ</sequence>
<dbReference type="Pfam" id="PF10502">
    <property type="entry name" value="Peptidase_S26"/>
    <property type="match status" value="2"/>
</dbReference>
<organism evidence="4">
    <name type="scientific">termite gut metagenome</name>
    <dbReference type="NCBI Taxonomy" id="433724"/>
    <lineage>
        <taxon>unclassified sequences</taxon>
        <taxon>metagenomes</taxon>
        <taxon>organismal metagenomes</taxon>
    </lineage>
</organism>
<evidence type="ECO:0000256" key="1">
    <source>
        <dbReference type="ARBA" id="ARBA00009370"/>
    </source>
</evidence>
<feature type="domain" description="Peptidase S26" evidence="3">
    <location>
        <begin position="6"/>
        <end position="143"/>
    </location>
</feature>
<dbReference type="CDD" id="cd06530">
    <property type="entry name" value="S26_SPase_I"/>
    <property type="match status" value="2"/>
</dbReference>
<dbReference type="GO" id="GO:0006465">
    <property type="term" value="P:signal peptide processing"/>
    <property type="evidence" value="ECO:0007669"/>
    <property type="project" value="InterPro"/>
</dbReference>
<feature type="transmembrane region" description="Helical" evidence="2">
    <location>
        <begin position="7"/>
        <end position="31"/>
    </location>
</feature>
<dbReference type="GO" id="GO:0016020">
    <property type="term" value="C:membrane"/>
    <property type="evidence" value="ECO:0007669"/>
    <property type="project" value="InterPro"/>
</dbReference>
<proteinExistence type="inferred from homology"/>
<dbReference type="AlphaFoldDB" id="A0A5J4S3B0"/>
<dbReference type="GO" id="GO:0009003">
    <property type="term" value="F:signal peptidase activity"/>
    <property type="evidence" value="ECO:0007669"/>
    <property type="project" value="UniProtKB-EC"/>
</dbReference>
<gene>
    <name evidence="4" type="ORF">EZS27_011622</name>
</gene>
<dbReference type="InterPro" id="IPR000223">
    <property type="entry name" value="Pept_S26A_signal_pept_1"/>
</dbReference>
<comment type="similarity">
    <text evidence="1">Belongs to the peptidase S26 family.</text>
</comment>
<dbReference type="InterPro" id="IPR019533">
    <property type="entry name" value="Peptidase_S26"/>
</dbReference>
<evidence type="ECO:0000313" key="4">
    <source>
        <dbReference type="EMBL" id="KAA6340526.1"/>
    </source>
</evidence>
<dbReference type="EC" id="3.4.21.89" evidence="4"/>
<dbReference type="InterPro" id="IPR036286">
    <property type="entry name" value="LexA/Signal_pep-like_sf"/>
</dbReference>
<dbReference type="PANTHER" id="PTHR43390:SF1">
    <property type="entry name" value="CHLOROPLAST PROCESSING PEPTIDASE"/>
    <property type="match status" value="1"/>
</dbReference>
<dbReference type="SUPFAM" id="SSF51306">
    <property type="entry name" value="LexA/Signal peptidase"/>
    <property type="match status" value="1"/>
</dbReference>
<dbReference type="GO" id="GO:0004252">
    <property type="term" value="F:serine-type endopeptidase activity"/>
    <property type="evidence" value="ECO:0007669"/>
    <property type="project" value="InterPro"/>
</dbReference>
<accession>A0A5J4S3B0</accession>
<dbReference type="NCBIfam" id="TIGR02227">
    <property type="entry name" value="sigpep_I_bact"/>
    <property type="match status" value="1"/>
</dbReference>